<evidence type="ECO:0000313" key="1">
    <source>
        <dbReference type="EMBL" id="TNN60655.1"/>
    </source>
</evidence>
<dbReference type="EMBL" id="SRLO01000330">
    <property type="protein sequence ID" value="TNN60655.1"/>
    <property type="molecule type" value="Genomic_DNA"/>
</dbReference>
<name>A0A4Z2H5Y8_9TELE</name>
<protein>
    <submittedName>
        <fullName evidence="1">Adenylate kinase 7</fullName>
    </submittedName>
</protein>
<keyword evidence="1" id="KW-0418">Kinase</keyword>
<evidence type="ECO:0000313" key="2">
    <source>
        <dbReference type="Proteomes" id="UP000314294"/>
    </source>
</evidence>
<dbReference type="Gene3D" id="3.40.50.720">
    <property type="entry name" value="NAD(P)-binding Rossmann-like Domain"/>
    <property type="match status" value="1"/>
</dbReference>
<dbReference type="OrthoDB" id="10262413at2759"/>
<gene>
    <name evidence="1" type="primary">AK7_2</name>
    <name evidence="1" type="ORF">EYF80_029128</name>
</gene>
<comment type="caution">
    <text evidence="1">The sequence shown here is derived from an EMBL/GenBank/DDBJ whole genome shotgun (WGS) entry which is preliminary data.</text>
</comment>
<keyword evidence="2" id="KW-1185">Reference proteome</keyword>
<dbReference type="GO" id="GO:0016301">
    <property type="term" value="F:kinase activity"/>
    <property type="evidence" value="ECO:0007669"/>
    <property type="project" value="UniProtKB-KW"/>
</dbReference>
<dbReference type="Proteomes" id="UP000314294">
    <property type="component" value="Unassembled WGS sequence"/>
</dbReference>
<dbReference type="InterPro" id="IPR036291">
    <property type="entry name" value="NAD(P)-bd_dom_sf"/>
</dbReference>
<keyword evidence="1" id="KW-0808">Transferase</keyword>
<accession>A0A4Z2H5Y8</accession>
<dbReference type="SUPFAM" id="SSF51735">
    <property type="entry name" value="NAD(P)-binding Rossmann-fold domains"/>
    <property type="match status" value="1"/>
</dbReference>
<organism evidence="1 2">
    <name type="scientific">Liparis tanakae</name>
    <name type="common">Tanaka's snailfish</name>
    <dbReference type="NCBI Taxonomy" id="230148"/>
    <lineage>
        <taxon>Eukaryota</taxon>
        <taxon>Metazoa</taxon>
        <taxon>Chordata</taxon>
        <taxon>Craniata</taxon>
        <taxon>Vertebrata</taxon>
        <taxon>Euteleostomi</taxon>
        <taxon>Actinopterygii</taxon>
        <taxon>Neopterygii</taxon>
        <taxon>Teleostei</taxon>
        <taxon>Neoteleostei</taxon>
        <taxon>Acanthomorphata</taxon>
        <taxon>Eupercaria</taxon>
        <taxon>Perciformes</taxon>
        <taxon>Cottioidei</taxon>
        <taxon>Cottales</taxon>
        <taxon>Liparidae</taxon>
        <taxon>Liparis</taxon>
    </lineage>
</organism>
<reference evidence="1 2" key="1">
    <citation type="submission" date="2019-03" db="EMBL/GenBank/DDBJ databases">
        <title>First draft genome of Liparis tanakae, snailfish: a comprehensive survey of snailfish specific genes.</title>
        <authorList>
            <person name="Kim W."/>
            <person name="Song I."/>
            <person name="Jeong J.-H."/>
            <person name="Kim D."/>
            <person name="Kim S."/>
            <person name="Ryu S."/>
            <person name="Song J.Y."/>
            <person name="Lee S.K."/>
        </authorList>
    </citation>
    <scope>NUCLEOTIDE SEQUENCE [LARGE SCALE GENOMIC DNA]</scope>
    <source>
        <tissue evidence="1">Muscle</tissue>
    </source>
</reference>
<sequence>MTKPLDPEETNVLLTEEEFRRRRPHPNFRNHTSLEKLVLKLGRGKKSKLAGYVVACGLQYGEGENLFHYFFKVAWLMQVPKVPLFGPGTNHIPVIHVKDLAGVIQNIVELKPKSKYILAVDDSKNTLEDIVTVKLLKTIMQQYFEL</sequence>
<dbReference type="AlphaFoldDB" id="A0A4Z2H5Y8"/>
<proteinExistence type="predicted"/>